<feature type="compositionally biased region" description="Polar residues" evidence="3">
    <location>
        <begin position="916"/>
        <end position="934"/>
    </location>
</feature>
<dbReference type="InterPro" id="IPR011024">
    <property type="entry name" value="G_crystallin-like"/>
</dbReference>
<feature type="compositionally biased region" description="Polar residues" evidence="3">
    <location>
        <begin position="87"/>
        <end position="96"/>
    </location>
</feature>
<evidence type="ECO:0000313" key="5">
    <source>
        <dbReference type="EMBL" id="KAK7805704.1"/>
    </source>
</evidence>
<keyword evidence="2" id="KW-0677">Repeat</keyword>
<feature type="compositionally biased region" description="Basic and acidic residues" evidence="3">
    <location>
        <begin position="1179"/>
        <end position="1188"/>
    </location>
</feature>
<dbReference type="Gene3D" id="2.80.10.50">
    <property type="match status" value="1"/>
</dbReference>
<organism evidence="5 6">
    <name type="scientific">Myodes glareolus</name>
    <name type="common">Bank vole</name>
    <name type="synonym">Clethrionomys glareolus</name>
    <dbReference type="NCBI Taxonomy" id="447135"/>
    <lineage>
        <taxon>Eukaryota</taxon>
        <taxon>Metazoa</taxon>
        <taxon>Chordata</taxon>
        <taxon>Craniata</taxon>
        <taxon>Vertebrata</taxon>
        <taxon>Euteleostomi</taxon>
        <taxon>Mammalia</taxon>
        <taxon>Eutheria</taxon>
        <taxon>Euarchontoglires</taxon>
        <taxon>Glires</taxon>
        <taxon>Rodentia</taxon>
        <taxon>Myomorpha</taxon>
        <taxon>Muroidea</taxon>
        <taxon>Cricetidae</taxon>
        <taxon>Arvicolinae</taxon>
        <taxon>Myodes</taxon>
    </lineage>
</organism>
<dbReference type="SMART" id="SM00247">
    <property type="entry name" value="XTALbg"/>
    <property type="match status" value="5"/>
</dbReference>
<feature type="compositionally biased region" description="Basic residues" evidence="3">
    <location>
        <begin position="285"/>
        <end position="296"/>
    </location>
</feature>
<evidence type="ECO:0000256" key="1">
    <source>
        <dbReference type="ARBA" id="ARBA00009646"/>
    </source>
</evidence>
<feature type="compositionally biased region" description="Low complexity" evidence="3">
    <location>
        <begin position="901"/>
        <end position="915"/>
    </location>
</feature>
<feature type="domain" description="Beta/gamma crystallin 'Greek key'" evidence="4">
    <location>
        <begin position="1493"/>
        <end position="1545"/>
    </location>
</feature>
<feature type="domain" description="Beta/gamma crystallin 'Greek key'" evidence="4">
    <location>
        <begin position="1685"/>
        <end position="1725"/>
    </location>
</feature>
<feature type="region of interest" description="Disordered" evidence="3">
    <location>
        <begin position="766"/>
        <end position="797"/>
    </location>
</feature>
<dbReference type="SUPFAM" id="SSF50370">
    <property type="entry name" value="Ricin B-like lectins"/>
    <property type="match status" value="1"/>
</dbReference>
<feature type="compositionally biased region" description="Polar residues" evidence="3">
    <location>
        <begin position="67"/>
        <end position="79"/>
    </location>
</feature>
<feature type="compositionally biased region" description="Basic and acidic residues" evidence="3">
    <location>
        <begin position="861"/>
        <end position="873"/>
    </location>
</feature>
<dbReference type="InterPro" id="IPR035992">
    <property type="entry name" value="Ricin_B-like_lectins"/>
</dbReference>
<dbReference type="Gene3D" id="2.60.20.10">
    <property type="entry name" value="Crystallins"/>
    <property type="match status" value="5"/>
</dbReference>
<feature type="region of interest" description="Disordered" evidence="3">
    <location>
        <begin position="1179"/>
        <end position="1199"/>
    </location>
</feature>
<dbReference type="PANTHER" id="PTHR11818">
    <property type="entry name" value="BETA/GAMMA CRYSTALLIN"/>
    <property type="match status" value="1"/>
</dbReference>
<dbReference type="InterPro" id="IPR001064">
    <property type="entry name" value="Beta/gamma_crystallin"/>
</dbReference>
<name>A0AAW0HUC9_MYOGA</name>
<feature type="compositionally biased region" description="Polar residues" evidence="3">
    <location>
        <begin position="146"/>
        <end position="156"/>
    </location>
</feature>
<feature type="region of interest" description="Disordered" evidence="3">
    <location>
        <begin position="1111"/>
        <end position="1147"/>
    </location>
</feature>
<accession>A0AAW0HUC9</accession>
<dbReference type="Proteomes" id="UP001488838">
    <property type="component" value="Unassembled WGS sequence"/>
</dbReference>
<evidence type="ECO:0000313" key="6">
    <source>
        <dbReference type="Proteomes" id="UP001488838"/>
    </source>
</evidence>
<dbReference type="PROSITE" id="PS50231">
    <property type="entry name" value="RICIN_B_LECTIN"/>
    <property type="match status" value="1"/>
</dbReference>
<feature type="domain" description="Beta/gamma crystallin 'Greek key'" evidence="4">
    <location>
        <begin position="1546"/>
        <end position="1588"/>
    </location>
</feature>
<feature type="compositionally biased region" description="Polar residues" evidence="3">
    <location>
        <begin position="1051"/>
        <end position="1062"/>
    </location>
</feature>
<feature type="domain" description="Beta/gamma crystallin 'Greek key'" evidence="4">
    <location>
        <begin position="1315"/>
        <end position="1368"/>
    </location>
</feature>
<dbReference type="InterPro" id="IPR000772">
    <property type="entry name" value="Ricin_B_lectin"/>
</dbReference>
<sequence length="1912" mass="207593">MQARGPHWSRAQPPEDTRRKPVLGKLGTLFTAGRRRNTRNGLESPTNSNTKSASAKLPETESEKNKAQGSQPKPSNAGSGQEAEGQPAQSCDQTTPCDAELSPCSNSSVGVVHQCHDSDSAQLEPLQAEGETFPNATTAAKDLHSSPGNCSGQESAETPARSPGEDALPGAAGLQPATARGVSGSPPEERLVGGLGEAPDRAPGVGAEAGSLGANGEAVVPGEPPSVGAETSCTARSVDRAHPSKVLTLDIYLSKTEVAQVDERVPIAPGRDDCDDSDDMERRSSGRRSGRRRKSQKSTDSPGADTVATESAVKDDAVFDDEVAPDAAAENGSAEKKVKSAHATPDAGAVSAASAEPKPSAGPRGQLRGEPDRGKQLPPASSPTKRRGRSRVPEAVPSPGSRAPAKESPPKRSPTAADGGEEAGRVVPRELTVRSSSLLPEIRPEHKRGPLPHHFDGRGDGGRSRESGRGSGASDAESLKPRNHFGVGRSTVTTKVTLPARPKHVELNLKTPKTSDSLGNEHSSFSQPVHKGNTANKISLFENKRANGSPRHPDVRSTRNNPPSNKTFVGRAKLNLAKKAKEMEQPEKKTVPTSHQNGLVAKESSTDTKGTEVPSPREEILPASVGGGGEPTENQVLCPEPDQSDKADVQSDAACPSQPGPTALVPVKDAELSGEHHSEAADSKTLVLDNVSNATQNIPAVLNATESPSKPQGAFSDSEPTSDSSREFSVLPSAPVPENTLQDGCVQVPIRTIPCTDLKVSENSNECEKIPVSKLGGGEASPTSSREHSPETVGNECPSKVLVQVRSFVLPVESPQDVSSQVISESSEVREVQLPSCQNNRLEVVSVAPCAPQQEDVLDTSPEHTHCREEHMAQSRLHITQPEPEKAQSQSRGTALTGEFSSTHSPSTKSHSESPQRSGQNVTSQNTPTSLLNTSATSDDSVFDSSSDMEKFTEIIKNMESTVCVPQKKKKARIPNSPAPHFAMPPIHEDSLEKVFDPNVFTIGLGKKKESQSEMSPALHLMQNHDPMSKLRAKRASTEQSVLFKSLHANTNGKSEPQITSDVNDKENRDITNGGIKRSRLEKSTLFSSMLSSLPQDKIFSPSVTSVNTMTTSFSTSQNRSVSQASVVEPRKEGDPPCGSDKEQPHLTPLSSLKVFNFNSSTTSHPSLKSPGHMEKNLQKEEMKEDLSSRSTLPLPEYRLSDLPKLKNTDDTEKTNLVESVLKSNVQNIGATDTDFLGLFKSSRYDPGLSFSGMSSADPLTLRGSAHSKLNPRPGKIVIFSEPDVSDECIEVFGDMKDCSSWSLSPVIVVKVVRGCWILYEKANFEGNSIALEEGELELSHLWSMEDILDEEAEPDKPAVIGSIRHVVQDYRISQIDLFTEPEGLGLLNSYFDDTEEMQGFGVMQKTCSIKVHWGTWLIYEEPGFQGVPFILEPGEYPDLSIWDTEEAYIGSMRPLKMGGRKVEYPTDPKPEDLSKIHVLKEANGTRYLSMASKVIIYEKPSFEGRCMELETEICSLVTEGGETEETTGNDRLPFTSVGSMKVLRGVWVAYEKCGFAGHQYLLEEGEYRDWRDWGGYSAELQSLRPILSDFSNAHMIMYSEKNFGSKGSSIDVLGIVANLKETGYGVKTQSINVLNGVWVAYENPDFTGEQYVLDKGLYTSFEDWGGKNCKISSVQPICLEFSEPTIILFERENFKGKKIELNAETVNLRSMGFNTQIRSVQVIGGIWVTYEYGNYRGRQFLLSPAEVPNWYEFSGCRQIGSLRPFVQKRIYFRLRNKATGLFMSTNGNLEDLKLLRIQVMEDVGADDQIWVYQEGCIKCRIAEDCCLTIVGSLVTSGSKLGLALDQNVDSQFWCMKSDGRIYSKMKPNLVLDVKGPFMLPAQGGAQYDQNHIILNTVNTEKLTQVWEAMVL</sequence>
<keyword evidence="6" id="KW-1185">Reference proteome</keyword>
<feature type="domain" description="Beta/gamma crystallin 'Greek key'" evidence="4">
    <location>
        <begin position="1726"/>
        <end position="1767"/>
    </location>
</feature>
<dbReference type="InterPro" id="IPR050252">
    <property type="entry name" value="Beta/Gamma-Crystallin"/>
</dbReference>
<feature type="compositionally biased region" description="Low complexity" evidence="3">
    <location>
        <begin position="935"/>
        <end position="945"/>
    </location>
</feature>
<feature type="compositionally biased region" description="Polar residues" evidence="3">
    <location>
        <begin position="699"/>
        <end position="710"/>
    </location>
</feature>
<feature type="compositionally biased region" description="Polar residues" evidence="3">
    <location>
        <begin position="558"/>
        <end position="567"/>
    </location>
</feature>
<dbReference type="Pfam" id="PF00030">
    <property type="entry name" value="Crystall"/>
    <property type="match status" value="5"/>
</dbReference>
<comment type="caution">
    <text evidence="5">The sequence shown here is derived from an EMBL/GenBank/DDBJ whole genome shotgun (WGS) entry which is preliminary data.</text>
</comment>
<evidence type="ECO:0000256" key="3">
    <source>
        <dbReference type="SAM" id="MobiDB-lite"/>
    </source>
</evidence>
<reference evidence="5 6" key="1">
    <citation type="journal article" date="2023" name="bioRxiv">
        <title>Conserved and derived expression patterns and positive selection on dental genes reveal complex evolutionary context of ever-growing rodent molars.</title>
        <authorList>
            <person name="Calamari Z.T."/>
            <person name="Song A."/>
            <person name="Cohen E."/>
            <person name="Akter M."/>
            <person name="Roy R.D."/>
            <person name="Hallikas O."/>
            <person name="Christensen M.M."/>
            <person name="Li P."/>
            <person name="Marangoni P."/>
            <person name="Jernvall J."/>
            <person name="Klein O.D."/>
        </authorList>
    </citation>
    <scope>NUCLEOTIDE SEQUENCE [LARGE SCALE GENOMIC DNA]</scope>
    <source>
        <strain evidence="5">V071</strain>
    </source>
</reference>
<feature type="compositionally biased region" description="Basic and acidic residues" evidence="3">
    <location>
        <begin position="1129"/>
        <end position="1145"/>
    </location>
</feature>
<feature type="region of interest" description="Disordered" evidence="3">
    <location>
        <begin position="857"/>
        <end position="945"/>
    </location>
</feature>
<dbReference type="PRINTS" id="PR01367">
    <property type="entry name" value="BGCRYSTALLIN"/>
</dbReference>
<feature type="region of interest" description="Disordered" evidence="3">
    <location>
        <begin position="699"/>
        <end position="741"/>
    </location>
</feature>
<feature type="compositionally biased region" description="Polar residues" evidence="3">
    <location>
        <begin position="39"/>
        <end position="53"/>
    </location>
</feature>
<dbReference type="SUPFAM" id="SSF49695">
    <property type="entry name" value="gamma-Crystallin-like"/>
    <property type="match status" value="3"/>
</dbReference>
<feature type="region of interest" description="Disordered" evidence="3">
    <location>
        <begin position="261"/>
        <end position="685"/>
    </location>
</feature>
<evidence type="ECO:0000259" key="4">
    <source>
        <dbReference type="PROSITE" id="PS50915"/>
    </source>
</evidence>
<feature type="compositionally biased region" description="Basic and acidic residues" evidence="3">
    <location>
        <begin position="604"/>
        <end position="620"/>
    </location>
</feature>
<feature type="domain" description="Beta/gamma crystallin 'Greek key'" evidence="4">
    <location>
        <begin position="1637"/>
        <end position="1679"/>
    </location>
</feature>
<dbReference type="PROSITE" id="PS50915">
    <property type="entry name" value="CRYSTALLIN_BETA_GAMMA"/>
    <property type="match status" value="7"/>
</dbReference>
<dbReference type="PANTHER" id="PTHR11818:SF2">
    <property type="entry name" value="BETA_GAMMA CRYSTALLIN DOMAIN-CONTAINING PROTEIN 1"/>
    <property type="match status" value="1"/>
</dbReference>
<gene>
    <name evidence="5" type="ORF">U0070_009156</name>
</gene>
<dbReference type="EMBL" id="JBBHLL010000332">
    <property type="protein sequence ID" value="KAK7805704.1"/>
    <property type="molecule type" value="Genomic_DNA"/>
</dbReference>
<feature type="region of interest" description="Disordered" evidence="3">
    <location>
        <begin position="1051"/>
        <end position="1073"/>
    </location>
</feature>
<feature type="compositionally biased region" description="Basic and acidic residues" evidence="3">
    <location>
        <begin position="668"/>
        <end position="682"/>
    </location>
</feature>
<feature type="compositionally biased region" description="Basic and acidic residues" evidence="3">
    <location>
        <begin position="579"/>
        <end position="590"/>
    </location>
</feature>
<feature type="domain" description="Beta/gamma crystallin 'Greek key'" evidence="4">
    <location>
        <begin position="1415"/>
        <end position="1457"/>
    </location>
</feature>
<feature type="compositionally biased region" description="Polar residues" evidence="3">
    <location>
        <begin position="1111"/>
        <end position="1126"/>
    </location>
</feature>
<feature type="region of interest" description="Disordered" evidence="3">
    <location>
        <begin position="1"/>
        <end position="241"/>
    </location>
</feature>
<proteinExistence type="inferred from homology"/>
<dbReference type="SMART" id="SM00458">
    <property type="entry name" value="RICIN"/>
    <property type="match status" value="1"/>
</dbReference>
<evidence type="ECO:0000256" key="2">
    <source>
        <dbReference type="ARBA" id="ARBA00022737"/>
    </source>
</evidence>
<comment type="similarity">
    <text evidence="1">Belongs to the beta/gamma-crystallin family.</text>
</comment>
<protein>
    <recommendedName>
        <fullName evidence="4">Beta/gamma crystallin 'Greek key' domain-containing protein</fullName>
    </recommendedName>
</protein>
<feature type="compositionally biased region" description="Basic and acidic residues" evidence="3">
    <location>
        <begin position="422"/>
        <end position="432"/>
    </location>
</feature>
<feature type="compositionally biased region" description="Basic and acidic residues" evidence="3">
    <location>
        <begin position="442"/>
        <end position="468"/>
    </location>
</feature>
<feature type="compositionally biased region" description="Polar residues" evidence="3">
    <location>
        <begin position="511"/>
        <end position="537"/>
    </location>
</feature>